<dbReference type="InterPro" id="IPR001680">
    <property type="entry name" value="WD40_rpt"/>
</dbReference>
<dbReference type="PROSITE" id="PS51257">
    <property type="entry name" value="PROKAR_LIPOPROTEIN"/>
    <property type="match status" value="1"/>
</dbReference>
<evidence type="ECO:0000256" key="3">
    <source>
        <dbReference type="PROSITE-ProRule" id="PRU00221"/>
    </source>
</evidence>
<comment type="caution">
    <text evidence="4">The sequence shown here is derived from an EMBL/GenBank/DDBJ whole genome shotgun (WGS) entry which is preliminary data.</text>
</comment>
<keyword evidence="5" id="KW-1185">Reference proteome</keyword>
<gene>
    <name evidence="4" type="ORF">IQ217_13020</name>
</gene>
<feature type="repeat" description="WD" evidence="3">
    <location>
        <begin position="310"/>
        <end position="348"/>
    </location>
</feature>
<dbReference type="PROSITE" id="PS50082">
    <property type="entry name" value="WD_REPEATS_2"/>
    <property type="match status" value="4"/>
</dbReference>
<dbReference type="PANTHER" id="PTHR44019">
    <property type="entry name" value="WD REPEAT-CONTAINING PROTEIN 55"/>
    <property type="match status" value="1"/>
</dbReference>
<accession>A0ABR9VTQ2</accession>
<dbReference type="Gene3D" id="2.130.10.10">
    <property type="entry name" value="YVTN repeat-like/Quinoprotein amine dehydrogenase"/>
    <property type="match status" value="2"/>
</dbReference>
<dbReference type="InterPro" id="IPR019775">
    <property type="entry name" value="WD40_repeat_CS"/>
</dbReference>
<sequence>MDNYFSRLKKLSGPVTFFLTVACLVYPGESARANGSVPNPYVVAQTGASPSVTVENLSGFQGIITALNVTPDGKYLAVATADNQITLLNLANQEVVYSQRSPVNNFADLAVSADGQWLAIAADNNVDIRRVRDGMRVKSLAGHTEKVSGVAFSPDGETVVSVSGGDRTIRIWERESGNLVQTLADNLGPTTSVVFTPDGGQFITGAIGQDRTIKFWDANTFQLLGTSPKQPGFINGLAVTPDGRKLVGAVRNFVKAWNLADAKELFTVKGPSLEINTIAVSPNNRWVATANKEGTIMIFDLVNGKQVTTLRGHQGWVLSLAFSPDGNTLYSGAEDKTVKIWDLSTLAR</sequence>
<dbReference type="PROSITE" id="PS00678">
    <property type="entry name" value="WD_REPEATS_1"/>
    <property type="match status" value="1"/>
</dbReference>
<protein>
    <submittedName>
        <fullName evidence="4">WD40 repeat domain-containing protein</fullName>
    </submittedName>
</protein>
<dbReference type="Proteomes" id="UP000658720">
    <property type="component" value="Unassembled WGS sequence"/>
</dbReference>
<reference evidence="4 5" key="1">
    <citation type="submission" date="2020-10" db="EMBL/GenBank/DDBJ databases">
        <authorList>
            <person name="Castelo-Branco R."/>
            <person name="Eusebio N."/>
            <person name="Adriana R."/>
            <person name="Vieira A."/>
            <person name="Brugerolle De Fraissinette N."/>
            <person name="Rezende De Castro R."/>
            <person name="Schneider M.P."/>
            <person name="Vasconcelos V."/>
            <person name="Leao P.N."/>
        </authorList>
    </citation>
    <scope>NUCLEOTIDE SEQUENCE [LARGE SCALE GENOMIC DNA]</scope>
    <source>
        <strain evidence="4 5">LEGE 00031</strain>
    </source>
</reference>
<evidence type="ECO:0000313" key="5">
    <source>
        <dbReference type="Proteomes" id="UP000658720"/>
    </source>
</evidence>
<feature type="repeat" description="WD" evidence="3">
    <location>
        <begin position="268"/>
        <end position="309"/>
    </location>
</feature>
<dbReference type="PANTHER" id="PTHR44019:SF8">
    <property type="entry name" value="POC1 CENTRIOLAR PROTEIN HOMOLOG"/>
    <property type="match status" value="1"/>
</dbReference>
<keyword evidence="2" id="KW-0677">Repeat</keyword>
<dbReference type="InterPro" id="IPR015943">
    <property type="entry name" value="WD40/YVTN_repeat-like_dom_sf"/>
</dbReference>
<proteinExistence type="predicted"/>
<dbReference type="RefSeq" id="WP_194020269.1">
    <property type="nucleotide sequence ID" value="NZ_JADEVV010000038.1"/>
</dbReference>
<feature type="repeat" description="WD" evidence="3">
    <location>
        <begin position="140"/>
        <end position="182"/>
    </location>
</feature>
<feature type="repeat" description="WD" evidence="3">
    <location>
        <begin position="57"/>
        <end position="98"/>
    </location>
</feature>
<dbReference type="SUPFAM" id="SSF50998">
    <property type="entry name" value="Quinoprotein alcohol dehydrogenase-like"/>
    <property type="match status" value="1"/>
</dbReference>
<dbReference type="InterPro" id="IPR050505">
    <property type="entry name" value="WDR55/POC1"/>
</dbReference>
<dbReference type="Pfam" id="PF00400">
    <property type="entry name" value="WD40"/>
    <property type="match status" value="5"/>
</dbReference>
<keyword evidence="1 3" id="KW-0853">WD repeat</keyword>
<dbReference type="EMBL" id="JADEVV010000038">
    <property type="protein sequence ID" value="MBE9254740.1"/>
    <property type="molecule type" value="Genomic_DNA"/>
</dbReference>
<dbReference type="SMART" id="SM00320">
    <property type="entry name" value="WD40"/>
    <property type="match status" value="7"/>
</dbReference>
<dbReference type="CDD" id="cd00200">
    <property type="entry name" value="WD40"/>
    <property type="match status" value="1"/>
</dbReference>
<evidence type="ECO:0000256" key="1">
    <source>
        <dbReference type="ARBA" id="ARBA00022574"/>
    </source>
</evidence>
<name>A0ABR9VTQ2_9SYNC</name>
<dbReference type="PROSITE" id="PS50294">
    <property type="entry name" value="WD_REPEATS_REGION"/>
    <property type="match status" value="2"/>
</dbReference>
<evidence type="ECO:0000256" key="2">
    <source>
        <dbReference type="ARBA" id="ARBA00022737"/>
    </source>
</evidence>
<organism evidence="4 5">
    <name type="scientific">Synechocystis salina LEGE 00031</name>
    <dbReference type="NCBI Taxonomy" id="1828736"/>
    <lineage>
        <taxon>Bacteria</taxon>
        <taxon>Bacillati</taxon>
        <taxon>Cyanobacteriota</taxon>
        <taxon>Cyanophyceae</taxon>
        <taxon>Synechococcales</taxon>
        <taxon>Merismopediaceae</taxon>
        <taxon>Synechocystis</taxon>
    </lineage>
</organism>
<dbReference type="InterPro" id="IPR011047">
    <property type="entry name" value="Quinoprotein_ADH-like_sf"/>
</dbReference>
<evidence type="ECO:0000313" key="4">
    <source>
        <dbReference type="EMBL" id="MBE9254740.1"/>
    </source>
</evidence>